<organism evidence="1">
    <name type="scientific">Anguilla anguilla</name>
    <name type="common">European freshwater eel</name>
    <name type="synonym">Muraena anguilla</name>
    <dbReference type="NCBI Taxonomy" id="7936"/>
    <lineage>
        <taxon>Eukaryota</taxon>
        <taxon>Metazoa</taxon>
        <taxon>Chordata</taxon>
        <taxon>Craniata</taxon>
        <taxon>Vertebrata</taxon>
        <taxon>Euteleostomi</taxon>
        <taxon>Actinopterygii</taxon>
        <taxon>Neopterygii</taxon>
        <taxon>Teleostei</taxon>
        <taxon>Anguilliformes</taxon>
        <taxon>Anguillidae</taxon>
        <taxon>Anguilla</taxon>
    </lineage>
</organism>
<protein>
    <submittedName>
        <fullName evidence="1">Uncharacterized protein</fullName>
    </submittedName>
</protein>
<dbReference type="EMBL" id="GBXM01025605">
    <property type="protein sequence ID" value="JAH82972.1"/>
    <property type="molecule type" value="Transcribed_RNA"/>
</dbReference>
<reference evidence="1" key="1">
    <citation type="submission" date="2014-11" db="EMBL/GenBank/DDBJ databases">
        <authorList>
            <person name="Amaro Gonzalez C."/>
        </authorList>
    </citation>
    <scope>NUCLEOTIDE SEQUENCE</scope>
</reference>
<reference evidence="1" key="2">
    <citation type="journal article" date="2015" name="Fish Shellfish Immunol.">
        <title>Early steps in the European eel (Anguilla anguilla)-Vibrio vulnificus interaction in the gills: Role of the RtxA13 toxin.</title>
        <authorList>
            <person name="Callol A."/>
            <person name="Pajuelo D."/>
            <person name="Ebbesson L."/>
            <person name="Teles M."/>
            <person name="MacKenzie S."/>
            <person name="Amaro C."/>
        </authorList>
    </citation>
    <scope>NUCLEOTIDE SEQUENCE</scope>
</reference>
<proteinExistence type="predicted"/>
<name>A0A0E9VY19_ANGAN</name>
<evidence type="ECO:0000313" key="1">
    <source>
        <dbReference type="EMBL" id="JAH82972.1"/>
    </source>
</evidence>
<dbReference type="AlphaFoldDB" id="A0A0E9VY19"/>
<accession>A0A0E9VY19</accession>
<sequence>MILLSRTVNSFHLLTINP</sequence>